<dbReference type="PANTHER" id="PTHR40368:SF1">
    <property type="entry name" value="YALI0F14399P"/>
    <property type="match status" value="1"/>
</dbReference>
<organism evidence="4 5">
    <name type="scientific">Coemansia guatemalensis</name>
    <dbReference type="NCBI Taxonomy" id="2761395"/>
    <lineage>
        <taxon>Eukaryota</taxon>
        <taxon>Fungi</taxon>
        <taxon>Fungi incertae sedis</taxon>
        <taxon>Zoopagomycota</taxon>
        <taxon>Kickxellomycotina</taxon>
        <taxon>Kickxellomycetes</taxon>
        <taxon>Kickxellales</taxon>
        <taxon>Kickxellaceae</taxon>
        <taxon>Coemansia</taxon>
    </lineage>
</organism>
<dbReference type="OrthoDB" id="18530at2759"/>
<protein>
    <submittedName>
        <fullName evidence="4">Uncharacterized protein</fullName>
    </submittedName>
</protein>
<gene>
    <name evidence="4" type="ORF">H4R20_004859</name>
</gene>
<dbReference type="EMBL" id="JANBUO010001422">
    <property type="protein sequence ID" value="KAJ2798336.1"/>
    <property type="molecule type" value="Genomic_DNA"/>
</dbReference>
<keyword evidence="3" id="KW-0732">Signal</keyword>
<feature type="chain" id="PRO_5040754365" evidence="3">
    <location>
        <begin position="21"/>
        <end position="274"/>
    </location>
</feature>
<comment type="caution">
    <text evidence="4">The sequence shown here is derived from an EMBL/GenBank/DDBJ whole genome shotgun (WGS) entry which is preliminary data.</text>
</comment>
<dbReference type="Proteomes" id="UP001140094">
    <property type="component" value="Unassembled WGS sequence"/>
</dbReference>
<dbReference type="PANTHER" id="PTHR40368">
    <property type="entry name" value="YALI0F14399P"/>
    <property type="match status" value="1"/>
</dbReference>
<dbReference type="AlphaFoldDB" id="A0A9W8LSE8"/>
<evidence type="ECO:0000256" key="3">
    <source>
        <dbReference type="SAM" id="SignalP"/>
    </source>
</evidence>
<proteinExistence type="predicted"/>
<reference evidence="4" key="1">
    <citation type="submission" date="2022-07" db="EMBL/GenBank/DDBJ databases">
        <title>Phylogenomic reconstructions and comparative analyses of Kickxellomycotina fungi.</title>
        <authorList>
            <person name="Reynolds N.K."/>
            <person name="Stajich J.E."/>
            <person name="Barry K."/>
            <person name="Grigoriev I.V."/>
            <person name="Crous P."/>
            <person name="Smith M.E."/>
        </authorList>
    </citation>
    <scope>NUCLEOTIDE SEQUENCE</scope>
    <source>
        <strain evidence="4">NRRL 1565</strain>
    </source>
</reference>
<evidence type="ECO:0000313" key="5">
    <source>
        <dbReference type="Proteomes" id="UP001140094"/>
    </source>
</evidence>
<keyword evidence="2" id="KW-0472">Membrane</keyword>
<evidence type="ECO:0000256" key="1">
    <source>
        <dbReference type="SAM" id="MobiDB-lite"/>
    </source>
</evidence>
<feature type="compositionally biased region" description="Polar residues" evidence="1">
    <location>
        <begin position="254"/>
        <end position="265"/>
    </location>
</feature>
<feature type="transmembrane region" description="Helical" evidence="2">
    <location>
        <begin position="208"/>
        <end position="229"/>
    </location>
</feature>
<sequence length="274" mass="30102">MLKLLYSVLVLASAITIAAGSSANTDYQLGDEIKIECAQVENHQQEITTKSPVWQSPHCIETDKPLALYYGRDGPVQCSIKGESAFHRAMLRSIAFDRPLRCRLVRNKHNAPKYLEFPVRVEGVKARTSSSGNHSGTSNAKIKRINGNFNAVLHGHRGILLAAAVYPVTDQPLPETVSGVTTMQFSQKWYDGGGLSVLMANRRSEEEFIIQPVVAVMFCILTACAVYVVGRVYVESTLIPRALAEYESGLHANSKTQSTHGAKQSSLEEPKKTK</sequence>
<keyword evidence="2" id="KW-0812">Transmembrane</keyword>
<accession>A0A9W8LSE8</accession>
<keyword evidence="5" id="KW-1185">Reference proteome</keyword>
<keyword evidence="2" id="KW-1133">Transmembrane helix</keyword>
<evidence type="ECO:0000313" key="4">
    <source>
        <dbReference type="EMBL" id="KAJ2798336.1"/>
    </source>
</evidence>
<feature type="region of interest" description="Disordered" evidence="1">
    <location>
        <begin position="254"/>
        <end position="274"/>
    </location>
</feature>
<name>A0A9W8LSE8_9FUNG</name>
<feature type="signal peptide" evidence="3">
    <location>
        <begin position="1"/>
        <end position="20"/>
    </location>
</feature>
<evidence type="ECO:0000256" key="2">
    <source>
        <dbReference type="SAM" id="Phobius"/>
    </source>
</evidence>